<name>A0ACC1I6U1_9FUNG</name>
<evidence type="ECO:0000313" key="2">
    <source>
        <dbReference type="Proteomes" id="UP001150581"/>
    </source>
</evidence>
<protein>
    <submittedName>
        <fullName evidence="1">Uncharacterized protein</fullName>
    </submittedName>
</protein>
<proteinExistence type="predicted"/>
<dbReference type="EMBL" id="JANBPG010001924">
    <property type="protein sequence ID" value="KAJ1887722.1"/>
    <property type="molecule type" value="Genomic_DNA"/>
</dbReference>
<keyword evidence="2" id="KW-1185">Reference proteome</keyword>
<evidence type="ECO:0000313" key="1">
    <source>
        <dbReference type="EMBL" id="KAJ1887722.1"/>
    </source>
</evidence>
<accession>A0ACC1I6U1</accession>
<organism evidence="1 2">
    <name type="scientific">Kickxella alabastrina</name>
    <dbReference type="NCBI Taxonomy" id="61397"/>
    <lineage>
        <taxon>Eukaryota</taxon>
        <taxon>Fungi</taxon>
        <taxon>Fungi incertae sedis</taxon>
        <taxon>Zoopagomycota</taxon>
        <taxon>Kickxellomycotina</taxon>
        <taxon>Kickxellomycetes</taxon>
        <taxon>Kickxellales</taxon>
        <taxon>Kickxellaceae</taxon>
        <taxon>Kickxella</taxon>
    </lineage>
</organism>
<comment type="caution">
    <text evidence="1">The sequence shown here is derived from an EMBL/GenBank/DDBJ whole genome shotgun (WGS) entry which is preliminary data.</text>
</comment>
<gene>
    <name evidence="1" type="ORF">LPJ66_008967</name>
</gene>
<reference evidence="1" key="1">
    <citation type="submission" date="2022-07" db="EMBL/GenBank/DDBJ databases">
        <title>Phylogenomic reconstructions and comparative analyses of Kickxellomycotina fungi.</title>
        <authorList>
            <person name="Reynolds N.K."/>
            <person name="Stajich J.E."/>
            <person name="Barry K."/>
            <person name="Grigoriev I.V."/>
            <person name="Crous P."/>
            <person name="Smith M.E."/>
        </authorList>
    </citation>
    <scope>NUCLEOTIDE SEQUENCE</scope>
    <source>
        <strain evidence="1">Benny 63K</strain>
    </source>
</reference>
<dbReference type="Proteomes" id="UP001150581">
    <property type="component" value="Unassembled WGS sequence"/>
</dbReference>
<sequence length="106" mass="11833">MEDLIHCTLGRRRSSISSQGSSPHGTPLVSVSHYDPYAQKQEYAGASYQSLGENTDSTMAVALAKRFYQVLPGIDVADWSWLEFAKFVLTCILLGFMLPAIRYAIW</sequence>